<feature type="chain" id="PRO_5039307196" evidence="4">
    <location>
        <begin position="22"/>
        <end position="320"/>
    </location>
</feature>
<dbReference type="OrthoDB" id="9769193at2"/>
<feature type="signal peptide" evidence="4">
    <location>
        <begin position="1"/>
        <end position="21"/>
    </location>
</feature>
<dbReference type="eggNOG" id="COG1879">
    <property type="taxonomic scope" value="Bacteria"/>
</dbReference>
<dbReference type="InterPro" id="IPR025997">
    <property type="entry name" value="SBP_2_dom"/>
</dbReference>
<accession>C0BXQ7</accession>
<reference evidence="6" key="1">
    <citation type="submission" date="2009-02" db="EMBL/GenBank/DDBJ databases">
        <authorList>
            <person name="Fulton L."/>
            <person name="Clifton S."/>
            <person name="Fulton B."/>
            <person name="Xu J."/>
            <person name="Minx P."/>
            <person name="Pepin K.H."/>
            <person name="Johnson M."/>
            <person name="Bhonagiri V."/>
            <person name="Nash W.E."/>
            <person name="Mardis E.R."/>
            <person name="Wilson R.K."/>
        </authorList>
    </citation>
    <scope>NUCLEOTIDE SEQUENCE [LARGE SCALE GENOMIC DNA]</scope>
    <source>
        <strain evidence="6">DSM 15053</strain>
    </source>
</reference>
<dbReference type="PANTHER" id="PTHR46847">
    <property type="entry name" value="D-ALLOSE-BINDING PERIPLASMIC PROTEIN-RELATED"/>
    <property type="match status" value="1"/>
</dbReference>
<evidence type="ECO:0000313" key="6">
    <source>
        <dbReference type="EMBL" id="EEG75364.1"/>
    </source>
</evidence>
<comment type="caution">
    <text evidence="6">The sequence shown here is derived from an EMBL/GenBank/DDBJ whole genome shotgun (WGS) entry which is preliminary data.</text>
</comment>
<name>C0BXQ7_9FIRM</name>
<dbReference type="SUPFAM" id="SSF53822">
    <property type="entry name" value="Periplasmic binding protein-like I"/>
    <property type="match status" value="1"/>
</dbReference>
<organism evidence="6 7">
    <name type="scientific">[Clostridium] hylemonae DSM 15053</name>
    <dbReference type="NCBI Taxonomy" id="553973"/>
    <lineage>
        <taxon>Bacteria</taxon>
        <taxon>Bacillati</taxon>
        <taxon>Bacillota</taxon>
        <taxon>Clostridia</taxon>
        <taxon>Lachnospirales</taxon>
        <taxon>Lachnospiraceae</taxon>
    </lineage>
</organism>
<evidence type="ECO:0000256" key="3">
    <source>
        <dbReference type="ARBA" id="ARBA00022729"/>
    </source>
</evidence>
<dbReference type="InterPro" id="IPR028082">
    <property type="entry name" value="Peripla_BP_I"/>
</dbReference>
<dbReference type="STRING" id="553973.CLOHYLEM_04594"/>
<gene>
    <name evidence="6" type="ORF">CLOHYLEM_04594</name>
</gene>
<dbReference type="AlphaFoldDB" id="C0BXQ7"/>
<dbReference type="EMBL" id="ABYI02000012">
    <property type="protein sequence ID" value="EEG75364.1"/>
    <property type="molecule type" value="Genomic_DNA"/>
</dbReference>
<dbReference type="Pfam" id="PF13407">
    <property type="entry name" value="Peripla_BP_4"/>
    <property type="match status" value="1"/>
</dbReference>
<sequence length="320" mass="34497">MKKRILSSVLMIALMTTLILGGCGTKSGDKKEDNTKDKKRTIACIVGNQTMDFFVNISKGAQDAAGEGDEVLVYSFDDDANKQSQIFEDCITKKVDAILTTILDSEAIITSLRKAEQAGIPVITMDAYPDGKGVEDLYAAAVLDDLYQAGHDHGVALCEAIGGKGKIGWVWYTGASEVAKQRCEGFKDAVAEYPDVEIVAYSEGSVDTESCLSQISAQLQNYSDLDAYWAPWANAGMAAVTALASAGMSDVRLAISDCNEDLVKYVLDGKVIALMDLNARGIGEKAMELACEYLDKGKVSEQINYVEVINVDESNIADYQ</sequence>
<dbReference type="PROSITE" id="PS51257">
    <property type="entry name" value="PROKAR_LIPOPROTEIN"/>
    <property type="match status" value="1"/>
</dbReference>
<dbReference type="HOGENOM" id="CLU_037628_3_2_9"/>
<evidence type="ECO:0000256" key="1">
    <source>
        <dbReference type="ARBA" id="ARBA00004196"/>
    </source>
</evidence>
<feature type="domain" description="Periplasmic binding protein" evidence="5">
    <location>
        <begin position="42"/>
        <end position="296"/>
    </location>
</feature>
<dbReference type="CDD" id="cd01536">
    <property type="entry name" value="PBP1_ABC_sugar_binding-like"/>
    <property type="match status" value="1"/>
</dbReference>
<dbReference type="GO" id="GO:0030246">
    <property type="term" value="F:carbohydrate binding"/>
    <property type="evidence" value="ECO:0007669"/>
    <property type="project" value="UniProtKB-ARBA"/>
</dbReference>
<proteinExistence type="inferred from homology"/>
<comment type="similarity">
    <text evidence="2">Belongs to the bacterial solute-binding protein 2 family.</text>
</comment>
<dbReference type="Gene3D" id="3.40.50.2300">
    <property type="match status" value="2"/>
</dbReference>
<evidence type="ECO:0000259" key="5">
    <source>
        <dbReference type="Pfam" id="PF13407"/>
    </source>
</evidence>
<comment type="subcellular location">
    <subcellularLocation>
        <location evidence="1">Cell envelope</location>
    </subcellularLocation>
</comment>
<evidence type="ECO:0000256" key="2">
    <source>
        <dbReference type="ARBA" id="ARBA00007639"/>
    </source>
</evidence>
<evidence type="ECO:0000313" key="7">
    <source>
        <dbReference type="Proteomes" id="UP000004893"/>
    </source>
</evidence>
<dbReference type="PANTHER" id="PTHR46847:SF1">
    <property type="entry name" value="D-ALLOSE-BINDING PERIPLASMIC PROTEIN-RELATED"/>
    <property type="match status" value="1"/>
</dbReference>
<dbReference type="GO" id="GO:0030313">
    <property type="term" value="C:cell envelope"/>
    <property type="evidence" value="ECO:0007669"/>
    <property type="project" value="UniProtKB-SubCell"/>
</dbReference>
<reference evidence="6" key="2">
    <citation type="submission" date="2013-06" db="EMBL/GenBank/DDBJ databases">
        <title>Draft genome sequence of Clostridium hylemonae (DSM 15053).</title>
        <authorList>
            <person name="Sudarsanam P."/>
            <person name="Ley R."/>
            <person name="Guruge J."/>
            <person name="Turnbaugh P.J."/>
            <person name="Mahowald M."/>
            <person name="Liep D."/>
            <person name="Gordon J."/>
        </authorList>
    </citation>
    <scope>NUCLEOTIDE SEQUENCE</scope>
    <source>
        <strain evidence="6">DSM 15053</strain>
    </source>
</reference>
<dbReference type="Proteomes" id="UP000004893">
    <property type="component" value="Unassembled WGS sequence"/>
</dbReference>
<keyword evidence="3 4" id="KW-0732">Signal</keyword>
<dbReference type="RefSeq" id="WP_006441927.1">
    <property type="nucleotide sequence ID" value="NZ_CP036524.1"/>
</dbReference>
<keyword evidence="7" id="KW-1185">Reference proteome</keyword>
<evidence type="ECO:0000256" key="4">
    <source>
        <dbReference type="SAM" id="SignalP"/>
    </source>
</evidence>
<protein>
    <submittedName>
        <fullName evidence="6">Sugar-binding domain protein</fullName>
    </submittedName>
</protein>